<accession>A0A150XW12</accession>
<dbReference type="STRING" id="1914963.AWW67_05660"/>
<organism evidence="1 2">
    <name type="scientific">Roseivirga seohaensis</name>
    <dbReference type="NCBI Taxonomy" id="1914963"/>
    <lineage>
        <taxon>Bacteria</taxon>
        <taxon>Pseudomonadati</taxon>
        <taxon>Bacteroidota</taxon>
        <taxon>Cytophagia</taxon>
        <taxon>Cytophagales</taxon>
        <taxon>Roseivirgaceae</taxon>
        <taxon>Roseivirga</taxon>
    </lineage>
</organism>
<proteinExistence type="predicted"/>
<protein>
    <submittedName>
        <fullName evidence="1">Uncharacterized protein</fullName>
    </submittedName>
</protein>
<comment type="caution">
    <text evidence="1">The sequence shown here is derived from an EMBL/GenBank/DDBJ whole genome shotgun (WGS) entry which is preliminary data.</text>
</comment>
<sequence length="78" mass="8919">MITGYSEFISESVRQNQLRKILKQVQDDFQKHSILLSNLGLTLSITIGQIMSFKIERGEGKPFVENGSFIESEFTMSF</sequence>
<dbReference type="Proteomes" id="UP000075663">
    <property type="component" value="Unassembled WGS sequence"/>
</dbReference>
<name>A0A150XW12_9BACT</name>
<dbReference type="AlphaFoldDB" id="A0A150XW12"/>
<dbReference type="EMBL" id="LRPB01000034">
    <property type="protein sequence ID" value="KYG82913.1"/>
    <property type="molecule type" value="Genomic_DNA"/>
</dbReference>
<reference evidence="1 2" key="1">
    <citation type="submission" date="2016-01" db="EMBL/GenBank/DDBJ databases">
        <title>Genome sequencing of Roseivirga seohaensis SW-152.</title>
        <authorList>
            <person name="Selvaratnam C."/>
            <person name="Thevarajoo S."/>
            <person name="Goh K.M."/>
            <person name="Ee R."/>
            <person name="Chan K.-G."/>
            <person name="Chong C.S."/>
        </authorList>
    </citation>
    <scope>NUCLEOTIDE SEQUENCE [LARGE SCALE GENOMIC DNA]</scope>
    <source>
        <strain evidence="1 2">SW-152</strain>
    </source>
</reference>
<gene>
    <name evidence="1" type="ORF">AWW67_05660</name>
</gene>
<evidence type="ECO:0000313" key="1">
    <source>
        <dbReference type="EMBL" id="KYG82913.1"/>
    </source>
</evidence>
<evidence type="ECO:0000313" key="2">
    <source>
        <dbReference type="Proteomes" id="UP000075663"/>
    </source>
</evidence>